<feature type="non-terminal residue" evidence="3">
    <location>
        <position position="1"/>
    </location>
</feature>
<name>A0A9D2C8R4_9MICO</name>
<proteinExistence type="predicted"/>
<dbReference type="InterPro" id="IPR050345">
    <property type="entry name" value="Aliph_Amidase/BUP"/>
</dbReference>
<dbReference type="GO" id="GO:0050126">
    <property type="term" value="F:N-carbamoylputrescine amidase activity"/>
    <property type="evidence" value="ECO:0007669"/>
    <property type="project" value="TreeGrafter"/>
</dbReference>
<protein>
    <submittedName>
        <fullName evidence="3">Nitrilase</fullName>
    </submittedName>
</protein>
<dbReference type="EMBL" id="DXDC01000053">
    <property type="protein sequence ID" value="HIY65028.1"/>
    <property type="molecule type" value="Genomic_DNA"/>
</dbReference>
<reference evidence="3" key="2">
    <citation type="submission" date="2021-04" db="EMBL/GenBank/DDBJ databases">
        <authorList>
            <person name="Gilroy R."/>
        </authorList>
    </citation>
    <scope>NUCLEOTIDE SEQUENCE</scope>
    <source>
        <strain evidence="3">ChiGjej1B1-98</strain>
    </source>
</reference>
<dbReference type="Gene3D" id="3.60.110.10">
    <property type="entry name" value="Carbon-nitrogen hydrolase"/>
    <property type="match status" value="1"/>
</dbReference>
<reference evidence="3" key="1">
    <citation type="journal article" date="2021" name="PeerJ">
        <title>Extensive microbial diversity within the chicken gut microbiome revealed by metagenomics and culture.</title>
        <authorList>
            <person name="Gilroy R."/>
            <person name="Ravi A."/>
            <person name="Getino M."/>
            <person name="Pursley I."/>
            <person name="Horton D.L."/>
            <person name="Alikhan N.F."/>
            <person name="Baker D."/>
            <person name="Gharbi K."/>
            <person name="Hall N."/>
            <person name="Watson M."/>
            <person name="Adriaenssens E.M."/>
            <person name="Foster-Nyarko E."/>
            <person name="Jarju S."/>
            <person name="Secka A."/>
            <person name="Antonio M."/>
            <person name="Oren A."/>
            <person name="Chaudhuri R.R."/>
            <person name="La Ragione R."/>
            <person name="Hildebrand F."/>
            <person name="Pallen M.J."/>
        </authorList>
    </citation>
    <scope>NUCLEOTIDE SEQUENCE</scope>
    <source>
        <strain evidence="3">ChiGjej1B1-98</strain>
    </source>
</reference>
<evidence type="ECO:0000313" key="4">
    <source>
        <dbReference type="Proteomes" id="UP000824005"/>
    </source>
</evidence>
<dbReference type="PANTHER" id="PTHR43674:SF2">
    <property type="entry name" value="BETA-UREIDOPROPIONASE"/>
    <property type="match status" value="1"/>
</dbReference>
<accession>A0A9D2C8R4</accession>
<dbReference type="PROSITE" id="PS50263">
    <property type="entry name" value="CN_HYDROLASE"/>
    <property type="match status" value="1"/>
</dbReference>
<dbReference type="Pfam" id="PF00795">
    <property type="entry name" value="CN_hydrolase"/>
    <property type="match status" value="1"/>
</dbReference>
<feature type="domain" description="CN hydrolase" evidence="2">
    <location>
        <begin position="1"/>
        <end position="159"/>
    </location>
</feature>
<dbReference type="GO" id="GO:0033388">
    <property type="term" value="P:putrescine biosynthetic process from arginine"/>
    <property type="evidence" value="ECO:0007669"/>
    <property type="project" value="TreeGrafter"/>
</dbReference>
<evidence type="ECO:0000313" key="3">
    <source>
        <dbReference type="EMBL" id="HIY65028.1"/>
    </source>
</evidence>
<dbReference type="Proteomes" id="UP000824005">
    <property type="component" value="Unassembled WGS sequence"/>
</dbReference>
<gene>
    <name evidence="3" type="ORF">H9830_01965</name>
</gene>
<comment type="caution">
    <text evidence="3">The sequence shown here is derived from an EMBL/GenBank/DDBJ whole genome shotgun (WGS) entry which is preliminary data.</text>
</comment>
<organism evidence="3 4">
    <name type="scientific">Candidatus Agrococcus pullicola</name>
    <dbReference type="NCBI Taxonomy" id="2838429"/>
    <lineage>
        <taxon>Bacteria</taxon>
        <taxon>Bacillati</taxon>
        <taxon>Actinomycetota</taxon>
        <taxon>Actinomycetes</taxon>
        <taxon>Micrococcales</taxon>
        <taxon>Microbacteriaceae</taxon>
        <taxon>Agrococcus</taxon>
    </lineage>
</organism>
<dbReference type="AlphaFoldDB" id="A0A9D2C8R4"/>
<evidence type="ECO:0000259" key="2">
    <source>
        <dbReference type="PROSITE" id="PS50263"/>
    </source>
</evidence>
<dbReference type="InterPro" id="IPR003010">
    <property type="entry name" value="C-N_Hydrolase"/>
</dbReference>
<dbReference type="InterPro" id="IPR036526">
    <property type="entry name" value="C-N_Hydrolase_sf"/>
</dbReference>
<dbReference type="PANTHER" id="PTHR43674">
    <property type="entry name" value="NITRILASE C965.09-RELATED"/>
    <property type="match status" value="1"/>
</dbReference>
<evidence type="ECO:0000256" key="1">
    <source>
        <dbReference type="ARBA" id="ARBA00022801"/>
    </source>
</evidence>
<keyword evidence="1" id="KW-0378">Hydrolase</keyword>
<sequence>RHGDGAITISAGLWAADGRQLLRYDKVHLWGEQERATFSAADDPANIVDWHGWNVGLQICYDIEFAEPTRHLATRGANLVLVPTAIDGTAHYVPEILIPARAAENGVVVAYADYPASTREASGDDPVSYAGNSVVASWDGTVLGRVGVDAQLLIVELPTPESVPGQKSNYLRDRRGELYASWTESDRPRRTAP</sequence>
<dbReference type="SUPFAM" id="SSF56317">
    <property type="entry name" value="Carbon-nitrogen hydrolase"/>
    <property type="match status" value="1"/>
</dbReference>